<gene>
    <name evidence="1" type="ORF">N7452_010076</name>
    <name evidence="2" type="ORF">N7541_000149</name>
</gene>
<reference evidence="2" key="2">
    <citation type="journal article" date="2023" name="IMA Fungus">
        <title>Comparative genomic study of the Penicillium genus elucidates a diverse pangenome and 15 lateral gene transfer events.</title>
        <authorList>
            <person name="Petersen C."/>
            <person name="Sorensen T."/>
            <person name="Nielsen M.R."/>
            <person name="Sondergaard T.E."/>
            <person name="Sorensen J.L."/>
            <person name="Fitzpatrick D.A."/>
            <person name="Frisvad J.C."/>
            <person name="Nielsen K.L."/>
        </authorList>
    </citation>
    <scope>NUCLEOTIDE SEQUENCE</scope>
    <source>
        <strain evidence="1">IBT 35673</strain>
        <strain evidence="2">IBT 35675</strain>
    </source>
</reference>
<keyword evidence="3" id="KW-1185">Reference proteome</keyword>
<dbReference type="Proteomes" id="UP001148299">
    <property type="component" value="Unassembled WGS sequence"/>
</dbReference>
<name>A0A9W9RYH2_PENBR</name>
<dbReference type="EMBL" id="JAPZBR010000001">
    <property type="protein sequence ID" value="KAJ5366208.1"/>
    <property type="molecule type" value="Genomic_DNA"/>
</dbReference>
<evidence type="ECO:0000313" key="3">
    <source>
        <dbReference type="Proteomes" id="UP001148299"/>
    </source>
</evidence>
<dbReference type="EMBL" id="JAPZBQ010000005">
    <property type="protein sequence ID" value="KAJ5329686.1"/>
    <property type="molecule type" value="Genomic_DNA"/>
</dbReference>
<comment type="caution">
    <text evidence="2">The sequence shown here is derived from an EMBL/GenBank/DDBJ whole genome shotgun (WGS) entry which is preliminary data.</text>
</comment>
<reference evidence="2" key="1">
    <citation type="submission" date="2022-12" db="EMBL/GenBank/DDBJ databases">
        <authorList>
            <person name="Petersen C."/>
        </authorList>
    </citation>
    <scope>NUCLEOTIDE SEQUENCE</scope>
    <source>
        <strain evidence="1">IBT 35673</strain>
        <strain evidence="2">IBT 35675</strain>
    </source>
</reference>
<dbReference type="AlphaFoldDB" id="A0A9W9RYH2"/>
<accession>A0A9W9RYH2</accession>
<dbReference type="Proteomes" id="UP001147695">
    <property type="component" value="Unassembled WGS sequence"/>
</dbReference>
<protein>
    <submittedName>
        <fullName evidence="2">Uncharacterized protein</fullName>
    </submittedName>
</protein>
<evidence type="ECO:0000313" key="2">
    <source>
        <dbReference type="EMBL" id="KAJ5366208.1"/>
    </source>
</evidence>
<sequence>MTIIYLRFATNPASVKDVVLVTTALQDINPKLNDTARTADSITFTSPDERIDIYGNIFEDWKSATPPVIAAYKMRGDSYPVLSGL</sequence>
<proteinExistence type="predicted"/>
<evidence type="ECO:0000313" key="1">
    <source>
        <dbReference type="EMBL" id="KAJ5329686.1"/>
    </source>
</evidence>
<organism evidence="2 3">
    <name type="scientific">Penicillium brevicompactum</name>
    <dbReference type="NCBI Taxonomy" id="5074"/>
    <lineage>
        <taxon>Eukaryota</taxon>
        <taxon>Fungi</taxon>
        <taxon>Dikarya</taxon>
        <taxon>Ascomycota</taxon>
        <taxon>Pezizomycotina</taxon>
        <taxon>Eurotiomycetes</taxon>
        <taxon>Eurotiomycetidae</taxon>
        <taxon>Eurotiales</taxon>
        <taxon>Aspergillaceae</taxon>
        <taxon>Penicillium</taxon>
    </lineage>
</organism>